<feature type="region of interest" description="Disordered" evidence="7">
    <location>
        <begin position="630"/>
        <end position="726"/>
    </location>
</feature>
<gene>
    <name evidence="10" type="ORF">K470DRAFT_133583</name>
</gene>
<dbReference type="InterPro" id="IPR001711">
    <property type="entry name" value="PLipase_C_Pinositol-sp_Y"/>
</dbReference>
<dbReference type="GO" id="GO:0004435">
    <property type="term" value="F:phosphatidylinositol-4,5-bisphosphate phospholipase C activity"/>
    <property type="evidence" value="ECO:0007669"/>
    <property type="project" value="UniProtKB-EC"/>
</dbReference>
<sequence length="1091" mass="120210">MLRHALFPIDTAVPHAMTTAYTRPSSPVDASSASVSAATSSAASIVSASGFSISASPIALSPVPATPSTPRIPDRSPSPNARATPPHTFPHDSHSQAFHDYSRSPGLIRRLSRGAHNTLRRRASTNHMRMRDQSAGPTLVRRRSDSNGASELGDMSDLELDPNGDDVAERQVAEKAGLGIRLFNRETSPTDDFPRPDLQAGTFLERLTAKRRRPVKLWLNADAARVCWYGKVTVKSFGIDDVVAVQKGAESRHSRGGIHLAPGDEERLLVIVYAVDDRSGRRSTKMLCLLMPTAALMKAWTAAVDTVTDERAASMKALSSRPEESEKGMAILWRQACRRNAGAEHMFTIDDARHFCRRLHINCSSSTVALHFQKADVGNRNALDETQYRAFVRSFTERGDIRRLCQSLGSDSAEPRLDRHEFVEFLRSQQGITDTETANVLFDRYARERLQDRRLAIDLAGMQAFLTSADNSPLPPVPLRAKLDRPLNEYFISSSHNTYLQGYQVRGTSTVEGYINALMGGCRCVEIDCWDGDDGRPRVTHGRTLTTKILFEDCVSVIARYAFHSSPYPLIISLEVHCNAEQQAVMVEMLYAAFGSRMVTEPLGPTSALPSPEELRERILIKVKAADDSDQSQLLADANSRRRTRSLSSPVVPPRSSAADSAVSTTGPSWVFSSPGTMSPSDSVMPSSTPRGSTTSGQTMTPTGSDDSDTAANPALRPPPPATSKIIPRLGRLGVYTQGISFPKAYGFSDPRAKAVNHIFSFSEDTFQQHARRAESGSSGGGRLLLRRHNVHYLMRVYPGKKRILSQNFNPLPMWQSGVQMVALNWQNNDVHQQINRAMFAAGSDGTGYSFKPVELRQLPTLSVLGVPDRRPKSPRHLVRFTVEIISALRLPRPRDFPQDAAMNPYVVVEIFSADCGSAGDDESALQGRTRTVRGNAFDPCFDESISMSLITQHPDLVFVRWTVWHQADTRRTTSGNISLATFTAKMSQLRKGYRHLPLRNAHGELFQEAKLFVKIQTDMGTENREDVAPSNGLHVPNASSVGLGGNSWSYPRSEPRSDLSWPRRLFSRGVAISRTSSVDRAIRDGTRVGL</sequence>
<dbReference type="PROSITE" id="PS50007">
    <property type="entry name" value="PIPLC_X_DOMAIN"/>
    <property type="match status" value="1"/>
</dbReference>
<evidence type="ECO:0000256" key="2">
    <source>
        <dbReference type="ARBA" id="ARBA00022801"/>
    </source>
</evidence>
<evidence type="ECO:0000256" key="5">
    <source>
        <dbReference type="ARBA" id="ARBA00023224"/>
    </source>
</evidence>
<dbReference type="Pfam" id="PF09279">
    <property type="entry name" value="EF-hand_like"/>
    <property type="match status" value="1"/>
</dbReference>
<dbReference type="SUPFAM" id="SSF49562">
    <property type="entry name" value="C2 domain (Calcium/lipid-binding domain, CaLB)"/>
    <property type="match status" value="1"/>
</dbReference>
<keyword evidence="11" id="KW-1185">Reference proteome</keyword>
<dbReference type="SMART" id="SM00239">
    <property type="entry name" value="C2"/>
    <property type="match status" value="1"/>
</dbReference>
<feature type="region of interest" description="Disordered" evidence="7">
    <location>
        <begin position="63"/>
        <end position="163"/>
    </location>
</feature>
<feature type="compositionally biased region" description="Polar residues" evidence="7">
    <location>
        <begin position="665"/>
        <end position="685"/>
    </location>
</feature>
<evidence type="ECO:0000256" key="3">
    <source>
        <dbReference type="ARBA" id="ARBA00022963"/>
    </source>
</evidence>
<evidence type="ECO:0000313" key="11">
    <source>
        <dbReference type="Proteomes" id="UP000799421"/>
    </source>
</evidence>
<dbReference type="InterPro" id="IPR001192">
    <property type="entry name" value="PI-PLC_fam"/>
</dbReference>
<feature type="domain" description="C2" evidence="8">
    <location>
        <begin position="861"/>
        <end position="1001"/>
    </location>
</feature>
<feature type="compositionally biased region" description="Low complexity" evidence="7">
    <location>
        <begin position="686"/>
        <end position="699"/>
    </location>
</feature>
<reference evidence="10" key="1">
    <citation type="journal article" date="2020" name="Stud. Mycol.">
        <title>101 Dothideomycetes genomes: a test case for predicting lifestyles and emergence of pathogens.</title>
        <authorList>
            <person name="Haridas S."/>
            <person name="Albert R."/>
            <person name="Binder M."/>
            <person name="Bloem J."/>
            <person name="Labutti K."/>
            <person name="Salamov A."/>
            <person name="Andreopoulos B."/>
            <person name="Baker S."/>
            <person name="Barry K."/>
            <person name="Bills G."/>
            <person name="Bluhm B."/>
            <person name="Cannon C."/>
            <person name="Castanera R."/>
            <person name="Culley D."/>
            <person name="Daum C."/>
            <person name="Ezra D."/>
            <person name="Gonzalez J."/>
            <person name="Henrissat B."/>
            <person name="Kuo A."/>
            <person name="Liang C."/>
            <person name="Lipzen A."/>
            <person name="Lutzoni F."/>
            <person name="Magnuson J."/>
            <person name="Mondo S."/>
            <person name="Nolan M."/>
            <person name="Ohm R."/>
            <person name="Pangilinan J."/>
            <person name="Park H.-J."/>
            <person name="Ramirez L."/>
            <person name="Alfaro M."/>
            <person name="Sun H."/>
            <person name="Tritt A."/>
            <person name="Yoshinaga Y."/>
            <person name="Zwiers L.-H."/>
            <person name="Turgeon B."/>
            <person name="Goodwin S."/>
            <person name="Spatafora J."/>
            <person name="Crous P."/>
            <person name="Grigoriev I."/>
        </authorList>
    </citation>
    <scope>NUCLEOTIDE SEQUENCE</scope>
    <source>
        <strain evidence="10">CBS 480.64</strain>
    </source>
</reference>
<dbReference type="SMART" id="SM00148">
    <property type="entry name" value="PLCXc"/>
    <property type="match status" value="1"/>
</dbReference>
<protein>
    <recommendedName>
        <fullName evidence="1 6">Phosphoinositide phospholipase C</fullName>
        <ecNumber evidence="1 6">3.1.4.11</ecNumber>
    </recommendedName>
</protein>
<proteinExistence type="predicted"/>
<dbReference type="GO" id="GO:0016042">
    <property type="term" value="P:lipid catabolic process"/>
    <property type="evidence" value="ECO:0007669"/>
    <property type="project" value="UniProtKB-KW"/>
</dbReference>
<keyword evidence="3 6" id="KW-0442">Lipid degradation</keyword>
<evidence type="ECO:0000256" key="7">
    <source>
        <dbReference type="SAM" id="MobiDB-lite"/>
    </source>
</evidence>
<evidence type="ECO:0000256" key="4">
    <source>
        <dbReference type="ARBA" id="ARBA00023098"/>
    </source>
</evidence>
<dbReference type="GO" id="GO:0048015">
    <property type="term" value="P:phosphatidylinositol-mediated signaling"/>
    <property type="evidence" value="ECO:0007669"/>
    <property type="project" value="TreeGrafter"/>
</dbReference>
<evidence type="ECO:0000256" key="1">
    <source>
        <dbReference type="ARBA" id="ARBA00012368"/>
    </source>
</evidence>
<organism evidence="10 11">
    <name type="scientific">Piedraia hortae CBS 480.64</name>
    <dbReference type="NCBI Taxonomy" id="1314780"/>
    <lineage>
        <taxon>Eukaryota</taxon>
        <taxon>Fungi</taxon>
        <taxon>Dikarya</taxon>
        <taxon>Ascomycota</taxon>
        <taxon>Pezizomycotina</taxon>
        <taxon>Dothideomycetes</taxon>
        <taxon>Dothideomycetidae</taxon>
        <taxon>Capnodiales</taxon>
        <taxon>Piedraiaceae</taxon>
        <taxon>Piedraia</taxon>
    </lineage>
</organism>
<comment type="catalytic activity">
    <reaction evidence="6">
        <text>a 1,2-diacyl-sn-glycero-3-phospho-(1D-myo-inositol-4,5-bisphosphate) + H2O = 1D-myo-inositol 1,4,5-trisphosphate + a 1,2-diacyl-sn-glycerol + H(+)</text>
        <dbReference type="Rhea" id="RHEA:33179"/>
        <dbReference type="ChEBI" id="CHEBI:15377"/>
        <dbReference type="ChEBI" id="CHEBI:15378"/>
        <dbReference type="ChEBI" id="CHEBI:17815"/>
        <dbReference type="ChEBI" id="CHEBI:58456"/>
        <dbReference type="ChEBI" id="CHEBI:203600"/>
        <dbReference type="EC" id="3.1.4.11"/>
    </reaction>
</comment>
<dbReference type="InterPro" id="IPR035892">
    <property type="entry name" value="C2_domain_sf"/>
</dbReference>
<evidence type="ECO:0000259" key="9">
    <source>
        <dbReference type="PROSITE" id="PS50008"/>
    </source>
</evidence>
<feature type="compositionally biased region" description="Basic residues" evidence="7">
    <location>
        <begin position="110"/>
        <end position="124"/>
    </location>
</feature>
<dbReference type="Gene3D" id="3.20.20.190">
    <property type="entry name" value="Phosphatidylinositol (PI) phosphodiesterase"/>
    <property type="match status" value="1"/>
</dbReference>
<feature type="compositionally biased region" description="Low complexity" evidence="7">
    <location>
        <begin position="646"/>
        <end position="664"/>
    </location>
</feature>
<keyword evidence="5" id="KW-0807">Transducer</keyword>
<evidence type="ECO:0000256" key="6">
    <source>
        <dbReference type="RuleBase" id="RU361133"/>
    </source>
</evidence>
<dbReference type="PANTHER" id="PTHR10336:SF36">
    <property type="entry name" value="1-PHOSPHATIDYLINOSITOL 4,5-BISPHOSPHATE PHOSPHODIESTERASE BETA-4"/>
    <property type="match status" value="1"/>
</dbReference>
<name>A0A6A7BUN6_9PEZI</name>
<dbReference type="Pfam" id="PF00388">
    <property type="entry name" value="PI-PLC-X"/>
    <property type="match status" value="1"/>
</dbReference>
<feature type="domain" description="PI-PLC Y-box" evidence="9">
    <location>
        <begin position="730"/>
        <end position="857"/>
    </location>
</feature>
<dbReference type="InterPro" id="IPR017946">
    <property type="entry name" value="PLC-like_Pdiesterase_TIM-brl"/>
</dbReference>
<dbReference type="OrthoDB" id="269822at2759"/>
<dbReference type="AlphaFoldDB" id="A0A6A7BUN6"/>
<dbReference type="CDD" id="cd00275">
    <property type="entry name" value="C2_PLC_like"/>
    <property type="match status" value="1"/>
</dbReference>
<keyword evidence="4 6" id="KW-0443">Lipid metabolism</keyword>
<accession>A0A6A7BUN6</accession>
<feature type="compositionally biased region" description="Acidic residues" evidence="7">
    <location>
        <begin position="154"/>
        <end position="163"/>
    </location>
</feature>
<dbReference type="GO" id="GO:0051209">
    <property type="term" value="P:release of sequestered calcium ion into cytosol"/>
    <property type="evidence" value="ECO:0007669"/>
    <property type="project" value="TreeGrafter"/>
</dbReference>
<dbReference type="PROSITE" id="PS50008">
    <property type="entry name" value="PIPLC_Y_DOMAIN"/>
    <property type="match status" value="1"/>
</dbReference>
<dbReference type="PANTHER" id="PTHR10336">
    <property type="entry name" value="PHOSPHOINOSITIDE-SPECIFIC PHOSPHOLIPASE C FAMILY PROTEIN"/>
    <property type="match status" value="1"/>
</dbReference>
<dbReference type="EMBL" id="MU006010">
    <property type="protein sequence ID" value="KAF2858439.1"/>
    <property type="molecule type" value="Genomic_DNA"/>
</dbReference>
<dbReference type="SUPFAM" id="SSF51695">
    <property type="entry name" value="PLC-like phosphodiesterases"/>
    <property type="match status" value="1"/>
</dbReference>
<evidence type="ECO:0000313" key="10">
    <source>
        <dbReference type="EMBL" id="KAF2858439.1"/>
    </source>
</evidence>
<dbReference type="InterPro" id="IPR000909">
    <property type="entry name" value="PLipase_C_PInositol-sp_X_dom"/>
</dbReference>
<dbReference type="SMART" id="SM00149">
    <property type="entry name" value="PLCYc"/>
    <property type="match status" value="1"/>
</dbReference>
<dbReference type="SUPFAM" id="SSF47473">
    <property type="entry name" value="EF-hand"/>
    <property type="match status" value="1"/>
</dbReference>
<dbReference type="Gene3D" id="2.60.40.150">
    <property type="entry name" value="C2 domain"/>
    <property type="match status" value="1"/>
</dbReference>
<keyword evidence="2 6" id="KW-0378">Hydrolase</keyword>
<dbReference type="PROSITE" id="PS50004">
    <property type="entry name" value="C2"/>
    <property type="match status" value="1"/>
</dbReference>
<dbReference type="Gene3D" id="1.10.238.10">
    <property type="entry name" value="EF-hand"/>
    <property type="match status" value="1"/>
</dbReference>
<dbReference type="Proteomes" id="UP000799421">
    <property type="component" value="Unassembled WGS sequence"/>
</dbReference>
<dbReference type="PRINTS" id="PR00390">
    <property type="entry name" value="PHPHLIPASEC"/>
</dbReference>
<dbReference type="EC" id="3.1.4.11" evidence="1 6"/>
<dbReference type="CDD" id="cd08598">
    <property type="entry name" value="PI-PLC1c_yeast"/>
    <property type="match status" value="1"/>
</dbReference>
<dbReference type="InterPro" id="IPR000008">
    <property type="entry name" value="C2_dom"/>
</dbReference>
<dbReference type="Pfam" id="PF00387">
    <property type="entry name" value="PI-PLC-Y"/>
    <property type="match status" value="1"/>
</dbReference>
<evidence type="ECO:0000259" key="8">
    <source>
        <dbReference type="PROSITE" id="PS50004"/>
    </source>
</evidence>
<dbReference type="InterPro" id="IPR011992">
    <property type="entry name" value="EF-hand-dom_pair"/>
</dbReference>
<dbReference type="InterPro" id="IPR015359">
    <property type="entry name" value="PLC_EF-hand-like"/>
</dbReference>